<evidence type="ECO:0000313" key="2">
    <source>
        <dbReference type="EMBL" id="ESW15270.1"/>
    </source>
</evidence>
<dbReference type="EMBL" id="CM002294">
    <property type="protein sequence ID" value="ESW15270.1"/>
    <property type="molecule type" value="Genomic_DNA"/>
</dbReference>
<dbReference type="OrthoDB" id="2130629at2759"/>
<dbReference type="InterPro" id="IPR042269">
    <property type="entry name" value="Ser_carbopepase_S28_SKS"/>
</dbReference>
<evidence type="ECO:0000313" key="3">
    <source>
        <dbReference type="Proteomes" id="UP000000226"/>
    </source>
</evidence>
<keyword evidence="3" id="KW-1185">Reference proteome</keyword>
<dbReference type="Gramene" id="ESW15270">
    <property type="protein sequence ID" value="ESW15270"/>
    <property type="gene ID" value="PHAVU_007G058800g"/>
</dbReference>
<dbReference type="InterPro" id="IPR029058">
    <property type="entry name" value="AB_hydrolase_fold"/>
</dbReference>
<keyword evidence="1" id="KW-0472">Membrane</keyword>
<dbReference type="STRING" id="3885.V7BCH6"/>
<gene>
    <name evidence="2" type="ORF">PHAVU_007G058800g</name>
</gene>
<sequence length="68" mass="7841">MHSRRSKWFVLVQIFPNAAVLTSWFRLKYPYMAIGALVSSAPILYFYDITPQKPVKHVTRDSRLTGVA</sequence>
<keyword evidence="1" id="KW-0812">Transmembrane</keyword>
<name>V7BCH6_PHAVU</name>
<dbReference type="PhylomeDB" id="V7BCH6"/>
<proteinExistence type="predicted"/>
<feature type="transmembrane region" description="Helical" evidence="1">
    <location>
        <begin position="29"/>
        <end position="47"/>
    </location>
</feature>
<dbReference type="Gene3D" id="3.40.50.1820">
    <property type="entry name" value="alpha/beta hydrolase"/>
    <property type="match status" value="1"/>
</dbReference>
<dbReference type="SMR" id="V7BCH6"/>
<keyword evidence="1" id="KW-1133">Transmembrane helix</keyword>
<organism evidence="2 3">
    <name type="scientific">Phaseolus vulgaris</name>
    <name type="common">Kidney bean</name>
    <name type="synonym">French bean</name>
    <dbReference type="NCBI Taxonomy" id="3885"/>
    <lineage>
        <taxon>Eukaryota</taxon>
        <taxon>Viridiplantae</taxon>
        <taxon>Streptophyta</taxon>
        <taxon>Embryophyta</taxon>
        <taxon>Tracheophyta</taxon>
        <taxon>Spermatophyta</taxon>
        <taxon>Magnoliopsida</taxon>
        <taxon>eudicotyledons</taxon>
        <taxon>Gunneridae</taxon>
        <taxon>Pentapetalae</taxon>
        <taxon>rosids</taxon>
        <taxon>fabids</taxon>
        <taxon>Fabales</taxon>
        <taxon>Fabaceae</taxon>
        <taxon>Papilionoideae</taxon>
        <taxon>50 kb inversion clade</taxon>
        <taxon>NPAAA clade</taxon>
        <taxon>indigoferoid/millettioid clade</taxon>
        <taxon>Phaseoleae</taxon>
        <taxon>Phaseolus</taxon>
    </lineage>
</organism>
<protein>
    <submittedName>
        <fullName evidence="2">Uncharacterized protein</fullName>
    </submittedName>
</protein>
<accession>V7BCH6</accession>
<dbReference type="AlphaFoldDB" id="V7BCH6"/>
<reference evidence="3" key="1">
    <citation type="journal article" date="2014" name="Nat. Genet.">
        <title>A reference genome for common bean and genome-wide analysis of dual domestications.</title>
        <authorList>
            <person name="Schmutz J."/>
            <person name="McClean P.E."/>
            <person name="Mamidi S."/>
            <person name="Wu G.A."/>
            <person name="Cannon S.B."/>
            <person name="Grimwood J."/>
            <person name="Jenkins J."/>
            <person name="Shu S."/>
            <person name="Song Q."/>
            <person name="Chavarro C."/>
            <person name="Torres-Torres M."/>
            <person name="Geffroy V."/>
            <person name="Moghaddam S.M."/>
            <person name="Gao D."/>
            <person name="Abernathy B."/>
            <person name="Barry K."/>
            <person name="Blair M."/>
            <person name="Brick M.A."/>
            <person name="Chovatia M."/>
            <person name="Gepts P."/>
            <person name="Goodstein D.M."/>
            <person name="Gonzales M."/>
            <person name="Hellsten U."/>
            <person name="Hyten D.L."/>
            <person name="Jia G."/>
            <person name="Kelly J.D."/>
            <person name="Kudrna D."/>
            <person name="Lee R."/>
            <person name="Richard M.M."/>
            <person name="Miklas P.N."/>
            <person name="Osorno J.M."/>
            <person name="Rodrigues J."/>
            <person name="Thareau V."/>
            <person name="Urrea C.A."/>
            <person name="Wang M."/>
            <person name="Yu Y."/>
            <person name="Zhang M."/>
            <person name="Wing R.A."/>
            <person name="Cregan P.B."/>
            <person name="Rokhsar D.S."/>
            <person name="Jackson S.A."/>
        </authorList>
    </citation>
    <scope>NUCLEOTIDE SEQUENCE [LARGE SCALE GENOMIC DNA]</scope>
    <source>
        <strain evidence="3">cv. G19833</strain>
    </source>
</reference>
<dbReference type="Gene3D" id="1.20.120.980">
    <property type="entry name" value="Serine carboxypeptidase S28, SKS domain"/>
    <property type="match status" value="1"/>
</dbReference>
<evidence type="ECO:0000256" key="1">
    <source>
        <dbReference type="SAM" id="Phobius"/>
    </source>
</evidence>
<dbReference type="Proteomes" id="UP000000226">
    <property type="component" value="Chromosome 7"/>
</dbReference>